<dbReference type="InterPro" id="IPR029016">
    <property type="entry name" value="GAF-like_dom_sf"/>
</dbReference>
<sequence length="1513" mass="172286">MQLHNQPNCSLVLEQAIDRHLLTVARDNPLPEVIASLQSGDSSRCALVMEESRLVGLFSEHSIIPLNLAQSSLENVKVADVMTAPVITLNISNLPDIFILSSLLQQHQIHHLPIVGERDQILGVITPQSICRVLEKEISNLNSTFANLKSPKGENLSSVTQDSSKGSDKIGIIAPNASRHQQLEASWQQAEEKLAIPVETPANDLKKPYETLSVKVAEEQDSFKTLLARERQYKSVVDNVKEVFFQTDTAGIWTFLNPAWTEITGFSIEESIDTNFLNYIHPEERQHNIELFQLLINREKEYCKHEIRYLTKDGDYRWIEVHVSLTLADDNAILGTSGRLNDITERKQAEFALQESELRFRSLVSNIPGVVYRSGCDSDWTMEFISDAIAEISGYPPSDFIHNKIRTFASIIHPEDTANCENLVLKAVKEGQLFLAEYRIIRADGSIRWVYDRGQGFFGDDGSVLWLDGAIFDITERKRAEAELEKSNQRTIKILESITDAFFALDKSWCFTYLNSKAEQYLLKTRDELIGKCIWDELPEVANSSLIKQYHKAVSENITIHFETFYGSSNTWYQLQVYPYEDGLSVYFHDITERKQAEVALQESEARYRAVVEDQTEMICRFLPDGTLSFVNDAYCRFFNKQPEELVGQTFAPFMLEEKQEWITQEMAFLTPEKSVLSYEHQVVMPSKEICIQQWTNRAIFNEFGQFVEFQAVGRDITLRKAAEKALAKRERHWAALVAIGRRLLVSNNKESCYKQVLKTLGAVSRASRIYVFENHTDESGCLRMSQRAEWCAEGVNPEIDNPLLQNLSYNDYFPRWANLLARGKIVSGVVAKFPESERQILEPQGILSILVLPMIVNDKLFGFIGFDNCHEARSWASSDVDILRAAATAISMYQQRTLAELALRESEERFRQLAENIDEVFWMTNPDNSQVIYISPAFEKIWGRTCESLYQEPKSWVESIHPEDRDRILALIRNNPQGTLNEEYRIVRPDGSVRWIWDRAFPVRNAAGEICRITGLAEDITERKSAQQTLLRISAAVEKSSDAIGISGVNAEPIYINEAFRNLFGYALDELDTSGGLALLFTQKAVNQEVFATVRSGKSWRGEVEMRSRSGCIIQISLRTDAIKDTSGQVVGSIAIFTDITERLQAEQALRESEEKYRNLVEQTNDWVWEIDSNGVFTYVSPKASEIAGYQVGEILGKTTFNFMLPDEANRFQSVLNYYVSAQQPFSNLEKTVIHKNGHSIVLESSGSPVFECQGVLQGYRGISRDITERKKADSEIRSSLEKEKELNELKSRFVSMVSHEFRTPLSTILLYTELLEHYHHKWDEEQKRQYFLRIQTAIKNMTNLLNDVLIIGKAEIGKLQFSPTFLNIDVFCRDLVSEMQLTAGSQQTIMLQSSSCFQQVYVDEQLLRQIFTNLLSNAMKYSPQGGVINFSYYFQNEKLVFEVQDEGIGIPIEDQQHLFESFHRATNVGTIPGTGLGLAIVKECVKLHQGEISVNSQLGLGTKFVVKLPYQ</sequence>
<dbReference type="SMART" id="SM00065">
    <property type="entry name" value="GAF"/>
    <property type="match status" value="1"/>
</dbReference>
<evidence type="ECO:0000256" key="6">
    <source>
        <dbReference type="ARBA" id="ARBA00023012"/>
    </source>
</evidence>
<evidence type="ECO:0000256" key="4">
    <source>
        <dbReference type="ARBA" id="ARBA00022679"/>
    </source>
</evidence>
<feature type="domain" description="PAS" evidence="9">
    <location>
        <begin position="1154"/>
        <end position="1224"/>
    </location>
</feature>
<proteinExistence type="predicted"/>
<keyword evidence="7" id="KW-0129">CBS domain</keyword>
<dbReference type="InterPro" id="IPR036890">
    <property type="entry name" value="HATPase_C_sf"/>
</dbReference>
<dbReference type="SMART" id="SM00387">
    <property type="entry name" value="HATPase_c"/>
    <property type="match status" value="1"/>
</dbReference>
<keyword evidence="3" id="KW-0597">Phosphoprotein</keyword>
<feature type="domain" description="PAS" evidence="9">
    <location>
        <begin position="604"/>
        <end position="674"/>
    </location>
</feature>
<feature type="domain" description="PAC" evidence="10">
    <location>
        <begin position="1228"/>
        <end position="1280"/>
    </location>
</feature>
<evidence type="ECO:0000259" key="9">
    <source>
        <dbReference type="PROSITE" id="PS50112"/>
    </source>
</evidence>
<dbReference type="Proteomes" id="UP001442494">
    <property type="component" value="Unassembled WGS sequence"/>
</dbReference>
<gene>
    <name evidence="12" type="ORF">NDI37_01600</name>
</gene>
<comment type="catalytic activity">
    <reaction evidence="1">
        <text>ATP + protein L-histidine = ADP + protein N-phospho-L-histidine.</text>
        <dbReference type="EC" id="2.7.13.3"/>
    </reaction>
</comment>
<feature type="domain" description="PAS" evidence="9">
    <location>
        <begin position="356"/>
        <end position="431"/>
    </location>
</feature>
<dbReference type="PANTHER" id="PTHR43304:SF1">
    <property type="entry name" value="PAC DOMAIN-CONTAINING PROTEIN"/>
    <property type="match status" value="1"/>
</dbReference>
<keyword evidence="5" id="KW-0418">Kinase</keyword>
<dbReference type="Pfam" id="PF00571">
    <property type="entry name" value="CBS"/>
    <property type="match status" value="1"/>
</dbReference>
<dbReference type="InterPro" id="IPR035965">
    <property type="entry name" value="PAS-like_dom_sf"/>
</dbReference>
<name>A0ABV0JIC9_9CYAN</name>
<protein>
    <recommendedName>
        <fullName evidence="2">histidine kinase</fullName>
        <ecNumber evidence="2">2.7.13.3</ecNumber>
    </recommendedName>
</protein>
<dbReference type="PROSITE" id="PS51371">
    <property type="entry name" value="CBS"/>
    <property type="match status" value="1"/>
</dbReference>
<dbReference type="Pfam" id="PF08448">
    <property type="entry name" value="PAS_4"/>
    <property type="match status" value="3"/>
</dbReference>
<dbReference type="CDD" id="cd00075">
    <property type="entry name" value="HATPase"/>
    <property type="match status" value="1"/>
</dbReference>
<dbReference type="CDD" id="cd00130">
    <property type="entry name" value="PAS"/>
    <property type="match status" value="7"/>
</dbReference>
<feature type="domain" description="PAS" evidence="9">
    <location>
        <begin position="907"/>
        <end position="980"/>
    </location>
</feature>
<accession>A0ABV0JIC9</accession>
<evidence type="ECO:0000259" key="8">
    <source>
        <dbReference type="PROSITE" id="PS50109"/>
    </source>
</evidence>
<dbReference type="PANTHER" id="PTHR43304">
    <property type="entry name" value="PHYTOCHROME-LIKE PROTEIN CPH1"/>
    <property type="match status" value="1"/>
</dbReference>
<evidence type="ECO:0000256" key="2">
    <source>
        <dbReference type="ARBA" id="ARBA00012438"/>
    </source>
</evidence>
<feature type="domain" description="PAC" evidence="10">
    <location>
        <begin position="981"/>
        <end position="1033"/>
    </location>
</feature>
<dbReference type="SUPFAM" id="SSF55874">
    <property type="entry name" value="ATPase domain of HSP90 chaperone/DNA topoisomerase II/histidine kinase"/>
    <property type="match status" value="1"/>
</dbReference>
<feature type="domain" description="PAS" evidence="9">
    <location>
        <begin position="1030"/>
        <end position="1072"/>
    </location>
</feature>
<dbReference type="InterPro" id="IPR003018">
    <property type="entry name" value="GAF"/>
</dbReference>
<feature type="domain" description="Histidine kinase" evidence="8">
    <location>
        <begin position="1298"/>
        <end position="1513"/>
    </location>
</feature>
<dbReference type="InterPro" id="IPR005467">
    <property type="entry name" value="His_kinase_dom"/>
</dbReference>
<dbReference type="SMART" id="SM00086">
    <property type="entry name" value="PAC"/>
    <property type="match status" value="6"/>
</dbReference>
<dbReference type="InterPro" id="IPR003661">
    <property type="entry name" value="HisK_dim/P_dom"/>
</dbReference>
<dbReference type="SUPFAM" id="SSF55785">
    <property type="entry name" value="PYP-like sensor domain (PAS domain)"/>
    <property type="match status" value="7"/>
</dbReference>
<dbReference type="Gene3D" id="3.10.580.10">
    <property type="entry name" value="CBS-domain"/>
    <property type="match status" value="1"/>
</dbReference>
<dbReference type="Pfam" id="PF13426">
    <property type="entry name" value="PAS_9"/>
    <property type="match status" value="1"/>
</dbReference>
<dbReference type="Gene3D" id="3.30.450.20">
    <property type="entry name" value="PAS domain"/>
    <property type="match status" value="7"/>
</dbReference>
<comment type="caution">
    <text evidence="12">The sequence shown here is derived from an EMBL/GenBank/DDBJ whole genome shotgun (WGS) entry which is preliminary data.</text>
</comment>
<feature type="domain" description="PAC" evidence="10">
    <location>
        <begin position="434"/>
        <end position="486"/>
    </location>
</feature>
<feature type="domain" description="PAC" evidence="10">
    <location>
        <begin position="303"/>
        <end position="355"/>
    </location>
</feature>
<feature type="domain" description="PAS" evidence="9">
    <location>
        <begin position="229"/>
        <end position="299"/>
    </location>
</feature>
<evidence type="ECO:0000259" key="11">
    <source>
        <dbReference type="PROSITE" id="PS51371"/>
    </source>
</evidence>
<evidence type="ECO:0000256" key="5">
    <source>
        <dbReference type="ARBA" id="ARBA00022777"/>
    </source>
</evidence>
<dbReference type="InterPro" id="IPR000700">
    <property type="entry name" value="PAS-assoc_C"/>
</dbReference>
<dbReference type="SMART" id="SM00091">
    <property type="entry name" value="PAS"/>
    <property type="match status" value="7"/>
</dbReference>
<dbReference type="Pfam" id="PF00989">
    <property type="entry name" value="PAS"/>
    <property type="match status" value="1"/>
</dbReference>
<dbReference type="InterPro" id="IPR000014">
    <property type="entry name" value="PAS"/>
</dbReference>
<evidence type="ECO:0000313" key="12">
    <source>
        <dbReference type="EMBL" id="MEP0863161.1"/>
    </source>
</evidence>
<dbReference type="Gene3D" id="1.10.287.130">
    <property type="match status" value="1"/>
</dbReference>
<dbReference type="PROSITE" id="PS50113">
    <property type="entry name" value="PAC"/>
    <property type="match status" value="6"/>
</dbReference>
<dbReference type="InterPro" id="IPR052162">
    <property type="entry name" value="Sensor_kinase/Photoreceptor"/>
</dbReference>
<keyword evidence="4" id="KW-0808">Transferase</keyword>
<dbReference type="CDD" id="cd04620">
    <property type="entry name" value="CBS_two-component_sensor_histidine_kinase_repeat1"/>
    <property type="match status" value="1"/>
</dbReference>
<dbReference type="InterPro" id="IPR003594">
    <property type="entry name" value="HATPase_dom"/>
</dbReference>
<dbReference type="InterPro" id="IPR013767">
    <property type="entry name" value="PAS_fold"/>
</dbReference>
<keyword evidence="13" id="KW-1185">Reference proteome</keyword>
<feature type="domain" description="PAC" evidence="10">
    <location>
        <begin position="1101"/>
        <end position="1153"/>
    </location>
</feature>
<feature type="domain" description="PAC" evidence="10">
    <location>
        <begin position="677"/>
        <end position="729"/>
    </location>
</feature>
<dbReference type="InterPro" id="IPR013655">
    <property type="entry name" value="PAS_fold_3"/>
</dbReference>
<dbReference type="SMART" id="SM00116">
    <property type="entry name" value="CBS"/>
    <property type="match status" value="2"/>
</dbReference>
<evidence type="ECO:0000256" key="7">
    <source>
        <dbReference type="PROSITE-ProRule" id="PRU00703"/>
    </source>
</evidence>
<reference evidence="12 13" key="1">
    <citation type="submission" date="2022-04" db="EMBL/GenBank/DDBJ databases">
        <title>Positive selection, recombination, and allopatry shape intraspecific diversity of widespread and dominant cyanobacteria.</title>
        <authorList>
            <person name="Wei J."/>
            <person name="Shu W."/>
            <person name="Hu C."/>
        </authorList>
    </citation>
    <scope>NUCLEOTIDE SEQUENCE [LARGE SCALE GENOMIC DNA]</scope>
    <source>
        <strain evidence="12 13">GB2-A5</strain>
    </source>
</reference>
<dbReference type="PRINTS" id="PR00344">
    <property type="entry name" value="BCTRLSENSOR"/>
</dbReference>
<dbReference type="EMBL" id="JAMPKK010000002">
    <property type="protein sequence ID" value="MEP0863161.1"/>
    <property type="molecule type" value="Genomic_DNA"/>
</dbReference>
<evidence type="ECO:0000313" key="13">
    <source>
        <dbReference type="Proteomes" id="UP001442494"/>
    </source>
</evidence>
<dbReference type="PROSITE" id="PS50109">
    <property type="entry name" value="HIS_KIN"/>
    <property type="match status" value="1"/>
</dbReference>
<dbReference type="InterPro" id="IPR004358">
    <property type="entry name" value="Sig_transdc_His_kin-like_C"/>
</dbReference>
<evidence type="ECO:0000256" key="1">
    <source>
        <dbReference type="ARBA" id="ARBA00000085"/>
    </source>
</evidence>
<keyword evidence="6" id="KW-0902">Two-component regulatory system</keyword>
<dbReference type="Pfam" id="PF08447">
    <property type="entry name" value="PAS_3"/>
    <property type="match status" value="2"/>
</dbReference>
<dbReference type="Pfam" id="PF02518">
    <property type="entry name" value="HATPase_c"/>
    <property type="match status" value="1"/>
</dbReference>
<dbReference type="CDD" id="cd00082">
    <property type="entry name" value="HisKA"/>
    <property type="match status" value="1"/>
</dbReference>
<dbReference type="SUPFAM" id="SSF55781">
    <property type="entry name" value="GAF domain-like"/>
    <property type="match status" value="1"/>
</dbReference>
<dbReference type="RefSeq" id="WP_190427829.1">
    <property type="nucleotide sequence ID" value="NZ_JAMPKK010000002.1"/>
</dbReference>
<dbReference type="InterPro" id="IPR046342">
    <property type="entry name" value="CBS_dom_sf"/>
</dbReference>
<dbReference type="Pfam" id="PF01590">
    <property type="entry name" value="GAF"/>
    <property type="match status" value="1"/>
</dbReference>
<dbReference type="InterPro" id="IPR036097">
    <property type="entry name" value="HisK_dim/P_sf"/>
</dbReference>
<dbReference type="SUPFAM" id="SSF47384">
    <property type="entry name" value="Homodimeric domain of signal transducing histidine kinase"/>
    <property type="match status" value="1"/>
</dbReference>
<feature type="domain" description="CBS" evidence="11">
    <location>
        <begin position="82"/>
        <end position="141"/>
    </location>
</feature>
<dbReference type="Gene3D" id="3.30.565.10">
    <property type="entry name" value="Histidine kinase-like ATPase, C-terminal domain"/>
    <property type="match status" value="1"/>
</dbReference>
<dbReference type="SMART" id="SM00388">
    <property type="entry name" value="HisKA"/>
    <property type="match status" value="1"/>
</dbReference>
<evidence type="ECO:0000259" key="10">
    <source>
        <dbReference type="PROSITE" id="PS50113"/>
    </source>
</evidence>
<dbReference type="InterPro" id="IPR000644">
    <property type="entry name" value="CBS_dom"/>
</dbReference>
<dbReference type="InterPro" id="IPR013656">
    <property type="entry name" value="PAS_4"/>
</dbReference>
<feature type="domain" description="PAS" evidence="9">
    <location>
        <begin position="487"/>
        <end position="557"/>
    </location>
</feature>
<dbReference type="EC" id="2.7.13.3" evidence="2"/>
<dbReference type="Gene3D" id="3.30.450.40">
    <property type="match status" value="1"/>
</dbReference>
<dbReference type="Pfam" id="PF00512">
    <property type="entry name" value="HisKA"/>
    <property type="match status" value="1"/>
</dbReference>
<dbReference type="InterPro" id="IPR001610">
    <property type="entry name" value="PAC"/>
</dbReference>
<dbReference type="PROSITE" id="PS50112">
    <property type="entry name" value="PAS"/>
    <property type="match status" value="7"/>
</dbReference>
<evidence type="ECO:0000256" key="3">
    <source>
        <dbReference type="ARBA" id="ARBA00022553"/>
    </source>
</evidence>
<dbReference type="SUPFAM" id="SSF54631">
    <property type="entry name" value="CBS-domain pair"/>
    <property type="match status" value="1"/>
</dbReference>
<dbReference type="NCBIfam" id="TIGR00229">
    <property type="entry name" value="sensory_box"/>
    <property type="match status" value="7"/>
</dbReference>
<organism evidence="12 13">
    <name type="scientific">Funiculus sociatus GB2-A5</name>
    <dbReference type="NCBI Taxonomy" id="2933946"/>
    <lineage>
        <taxon>Bacteria</taxon>
        <taxon>Bacillati</taxon>
        <taxon>Cyanobacteriota</taxon>
        <taxon>Cyanophyceae</taxon>
        <taxon>Coleofasciculales</taxon>
        <taxon>Coleofasciculaceae</taxon>
        <taxon>Funiculus</taxon>
    </lineage>
</organism>